<dbReference type="RefSeq" id="XP_014154299.1">
    <property type="nucleotide sequence ID" value="XM_014298824.1"/>
</dbReference>
<dbReference type="GeneID" id="25907744"/>
<name>A0A0L0FU93_9EUKA</name>
<dbReference type="Proteomes" id="UP000054560">
    <property type="component" value="Unassembled WGS sequence"/>
</dbReference>
<dbReference type="EMBL" id="KQ242157">
    <property type="protein sequence ID" value="KNC80397.1"/>
    <property type="molecule type" value="Genomic_DNA"/>
</dbReference>
<gene>
    <name evidence="2" type="ORF">SARC_07240</name>
</gene>
<evidence type="ECO:0000313" key="3">
    <source>
        <dbReference type="Proteomes" id="UP000054560"/>
    </source>
</evidence>
<evidence type="ECO:0000313" key="2">
    <source>
        <dbReference type="EMBL" id="KNC80397.1"/>
    </source>
</evidence>
<accession>A0A0L0FU93</accession>
<organism evidence="2 3">
    <name type="scientific">Sphaeroforma arctica JP610</name>
    <dbReference type="NCBI Taxonomy" id="667725"/>
    <lineage>
        <taxon>Eukaryota</taxon>
        <taxon>Ichthyosporea</taxon>
        <taxon>Ichthyophonida</taxon>
        <taxon>Sphaeroforma</taxon>
    </lineage>
</organism>
<keyword evidence="3" id="KW-1185">Reference proteome</keyword>
<protein>
    <submittedName>
        <fullName evidence="2">Uncharacterized protein</fullName>
    </submittedName>
</protein>
<evidence type="ECO:0000256" key="1">
    <source>
        <dbReference type="SAM" id="MobiDB-lite"/>
    </source>
</evidence>
<dbReference type="AlphaFoldDB" id="A0A0L0FU93"/>
<sequence length="91" mass="10733">MNSPEIGNFQPNVVWGDFNFKPREHAYHRPTASTTLQTYKLTDYGICGDYIFELNHQILPTKQMHRPQQMPTMPPVEIRPPVSQKYQDQMR</sequence>
<reference evidence="2 3" key="1">
    <citation type="submission" date="2011-02" db="EMBL/GenBank/DDBJ databases">
        <title>The Genome Sequence of Sphaeroforma arctica JP610.</title>
        <authorList>
            <consortium name="The Broad Institute Genome Sequencing Platform"/>
            <person name="Russ C."/>
            <person name="Cuomo C."/>
            <person name="Young S.K."/>
            <person name="Zeng Q."/>
            <person name="Gargeya S."/>
            <person name="Alvarado L."/>
            <person name="Berlin A."/>
            <person name="Chapman S.B."/>
            <person name="Chen Z."/>
            <person name="Freedman E."/>
            <person name="Gellesch M."/>
            <person name="Goldberg J."/>
            <person name="Griggs A."/>
            <person name="Gujja S."/>
            <person name="Heilman E."/>
            <person name="Heiman D."/>
            <person name="Howarth C."/>
            <person name="Mehta T."/>
            <person name="Neiman D."/>
            <person name="Pearson M."/>
            <person name="Roberts A."/>
            <person name="Saif S."/>
            <person name="Shea T."/>
            <person name="Shenoy N."/>
            <person name="Sisk P."/>
            <person name="Stolte C."/>
            <person name="Sykes S."/>
            <person name="White J."/>
            <person name="Yandava C."/>
            <person name="Burger G."/>
            <person name="Gray M.W."/>
            <person name="Holland P.W.H."/>
            <person name="King N."/>
            <person name="Lang F.B.F."/>
            <person name="Roger A.J."/>
            <person name="Ruiz-Trillo I."/>
            <person name="Haas B."/>
            <person name="Nusbaum C."/>
            <person name="Birren B."/>
        </authorList>
    </citation>
    <scope>NUCLEOTIDE SEQUENCE [LARGE SCALE GENOMIC DNA]</scope>
    <source>
        <strain evidence="2 3">JP610</strain>
    </source>
</reference>
<proteinExistence type="predicted"/>
<feature type="region of interest" description="Disordered" evidence="1">
    <location>
        <begin position="63"/>
        <end position="91"/>
    </location>
</feature>